<dbReference type="Proteomes" id="UP000324800">
    <property type="component" value="Unassembled WGS sequence"/>
</dbReference>
<dbReference type="OrthoDB" id="9971063at2759"/>
<dbReference type="AlphaFoldDB" id="A0A5J4WKH6"/>
<accession>A0A5J4WKH6</accession>
<evidence type="ECO:0000313" key="2">
    <source>
        <dbReference type="Proteomes" id="UP000324800"/>
    </source>
</evidence>
<gene>
    <name evidence="1" type="ORF">EZS28_009435</name>
</gene>
<reference evidence="1 2" key="1">
    <citation type="submission" date="2019-03" db="EMBL/GenBank/DDBJ databases">
        <title>Single cell metagenomics reveals metabolic interactions within the superorganism composed of flagellate Streblomastix strix and complex community of Bacteroidetes bacteria on its surface.</title>
        <authorList>
            <person name="Treitli S.C."/>
            <person name="Kolisko M."/>
            <person name="Husnik F."/>
            <person name="Keeling P."/>
            <person name="Hampl V."/>
        </authorList>
    </citation>
    <scope>NUCLEOTIDE SEQUENCE [LARGE SCALE GENOMIC DNA]</scope>
    <source>
        <strain evidence="1">ST1C</strain>
    </source>
</reference>
<dbReference type="PANTHER" id="PTHR47326">
    <property type="entry name" value="TRANSPOSABLE ELEMENT TC3 TRANSPOSASE-LIKE PROTEIN"/>
    <property type="match status" value="1"/>
</dbReference>
<dbReference type="GO" id="GO:0003676">
    <property type="term" value="F:nucleic acid binding"/>
    <property type="evidence" value="ECO:0007669"/>
    <property type="project" value="InterPro"/>
</dbReference>
<dbReference type="PANTHER" id="PTHR47326:SF1">
    <property type="entry name" value="HTH PSQ-TYPE DOMAIN-CONTAINING PROTEIN"/>
    <property type="match status" value="1"/>
</dbReference>
<comment type="caution">
    <text evidence="1">The sequence shown here is derived from an EMBL/GenBank/DDBJ whole genome shotgun (WGS) entry which is preliminary data.</text>
</comment>
<name>A0A5J4WKH6_9EUKA</name>
<proteinExistence type="predicted"/>
<organism evidence="1 2">
    <name type="scientific">Streblomastix strix</name>
    <dbReference type="NCBI Taxonomy" id="222440"/>
    <lineage>
        <taxon>Eukaryota</taxon>
        <taxon>Metamonada</taxon>
        <taxon>Preaxostyla</taxon>
        <taxon>Oxymonadida</taxon>
        <taxon>Streblomastigidae</taxon>
        <taxon>Streblomastix</taxon>
    </lineage>
</organism>
<protein>
    <submittedName>
        <fullName evidence="1">Uncharacterized protein</fullName>
    </submittedName>
</protein>
<evidence type="ECO:0000313" key="1">
    <source>
        <dbReference type="EMBL" id="KAA6395042.1"/>
    </source>
</evidence>
<sequence>MLNLTERASAHYEGGIREFLEEVIPRRWVGRQGPINWPARSPNLSPLDFWLWGILEDKVYKSDTETLEELDVAVAKECSAVTALMCKAPVRSFEARLIKFRDSAGQQVEM</sequence>
<dbReference type="EMBL" id="SNRW01001783">
    <property type="protein sequence ID" value="KAA6395042.1"/>
    <property type="molecule type" value="Genomic_DNA"/>
</dbReference>
<dbReference type="InterPro" id="IPR036397">
    <property type="entry name" value="RNaseH_sf"/>
</dbReference>
<dbReference type="Gene3D" id="3.30.420.10">
    <property type="entry name" value="Ribonuclease H-like superfamily/Ribonuclease H"/>
    <property type="match status" value="1"/>
</dbReference>